<dbReference type="PRINTS" id="PR00364">
    <property type="entry name" value="DISEASERSIST"/>
</dbReference>
<dbReference type="SUPFAM" id="SSF52540">
    <property type="entry name" value="P-loop containing nucleoside triphosphate hydrolases"/>
    <property type="match status" value="1"/>
</dbReference>
<dbReference type="PANTHER" id="PTHR47691:SF3">
    <property type="entry name" value="HTH-TYPE TRANSCRIPTIONAL REGULATOR RV0890C-RELATED"/>
    <property type="match status" value="1"/>
</dbReference>
<dbReference type="InterPro" id="IPR027417">
    <property type="entry name" value="P-loop_NTPase"/>
</dbReference>
<organism evidence="1 2">
    <name type="scientific">Streptomyces dengpaensis</name>
    <dbReference type="NCBI Taxonomy" id="2049881"/>
    <lineage>
        <taxon>Bacteria</taxon>
        <taxon>Bacillati</taxon>
        <taxon>Actinomycetota</taxon>
        <taxon>Actinomycetes</taxon>
        <taxon>Kitasatosporales</taxon>
        <taxon>Streptomycetaceae</taxon>
        <taxon>Streptomyces</taxon>
    </lineage>
</organism>
<evidence type="ECO:0000313" key="2">
    <source>
        <dbReference type="Proteomes" id="UP000238413"/>
    </source>
</evidence>
<dbReference type="Proteomes" id="UP000238413">
    <property type="component" value="Chromosome"/>
</dbReference>
<accession>A0ABM6T0H7</accession>
<reference evidence="1 2" key="1">
    <citation type="submission" date="2018-02" db="EMBL/GenBank/DDBJ databases">
        <title>Complete genome sequence of Streptomyces dengpaensis, the producer of angucyclines.</title>
        <authorList>
            <person name="Yumei L."/>
        </authorList>
    </citation>
    <scope>NUCLEOTIDE SEQUENCE [LARGE SCALE GENOMIC DNA]</scope>
    <source>
        <strain evidence="1 2">XZHG99</strain>
    </source>
</reference>
<proteinExistence type="predicted"/>
<sequence length="650" mass="69148">MSSSVNGEAPGGLVGREREAADLQEMLARHRLVTVAGGAGVGKSRLAADAAAGMRKGPSRRVVQLRWSGGRAAAPGALTAAVRQALTGTRTRPETSDAGSLERCLPATDILLFLDDIDPVHRECVGVVQRLLMAAPRLRVLVTARRALGLGEERVLPLPPLSTETADRPSGPSPAVELFLDRARAAVEGFRADDAGLRAVAGICRSLEGFPLAIELAAEQVARHGLSDLAELLERHQCWLGSQRPALRRHRSLRDAIGASYVLCDRTVRIVWGRASFFTGAFNESTAVFLCAGGGIEPCQVPACLAQLVAVGMLEPVRDPGGPRQPRYRMVRAARDFGAERLQEAGEFAVAAERRAAYCRQAAAVAENLWSTGCQSEAVHLVRDEQDDLRAMLRHALSHAEHAAVALETVVLLWFWWAVCEGGEEGRGYLLRLLPLCPADSPVVMRARWLAAWLTACSDARTARTLLGRAWPAAVLAGDDATIGRIAHVQGTIALCEGDPVAASEHFQEAARTIPARASGGPSPAASLAALAVAQADFAPRAARRTARRALAQTDIRGDAWACVLARYAKAFVDHRHGHSGRAWHRAQRTLAALDTNVPDPYGAAALRQLIADIETGTPGHLAPGHLCTPYVPQPRMVASSPVSAATGAA</sequence>
<evidence type="ECO:0000313" key="1">
    <source>
        <dbReference type="EMBL" id="AVH60366.1"/>
    </source>
</evidence>
<dbReference type="Gene3D" id="3.40.50.300">
    <property type="entry name" value="P-loop containing nucleotide triphosphate hydrolases"/>
    <property type="match status" value="1"/>
</dbReference>
<keyword evidence="2" id="KW-1185">Reference proteome</keyword>
<gene>
    <name evidence="1" type="ORF">C4B68_36375</name>
</gene>
<dbReference type="PANTHER" id="PTHR47691">
    <property type="entry name" value="REGULATOR-RELATED"/>
    <property type="match status" value="1"/>
</dbReference>
<protein>
    <submittedName>
        <fullName evidence="1">Uncharacterized protein</fullName>
    </submittedName>
</protein>
<name>A0ABM6T0H7_9ACTN</name>
<dbReference type="EMBL" id="CP026652">
    <property type="protein sequence ID" value="AVH60366.1"/>
    <property type="molecule type" value="Genomic_DNA"/>
</dbReference>